<keyword evidence="8" id="KW-0443">Lipid metabolism</keyword>
<comment type="subcellular location">
    <subcellularLocation>
        <location evidence="1">Cell membrane</location>
        <topology evidence="1">Multi-pass membrane protein</topology>
    </subcellularLocation>
</comment>
<feature type="transmembrane region" description="Helical" evidence="13">
    <location>
        <begin position="12"/>
        <end position="45"/>
    </location>
</feature>
<keyword evidence="3" id="KW-0444">Lipid biosynthesis</keyword>
<dbReference type="Pfam" id="PF13091">
    <property type="entry name" value="PLDc_2"/>
    <property type="match status" value="2"/>
</dbReference>
<dbReference type="GO" id="GO:0008808">
    <property type="term" value="F:cardiolipin synthase activity"/>
    <property type="evidence" value="ECO:0007669"/>
    <property type="project" value="UniProtKB-UniRule"/>
</dbReference>
<dbReference type="GO" id="GO:0032049">
    <property type="term" value="P:cardiolipin biosynthetic process"/>
    <property type="evidence" value="ECO:0007669"/>
    <property type="project" value="UniProtKB-UniRule"/>
</dbReference>
<dbReference type="EMBL" id="AE017308">
    <property type="protein sequence ID" value="AAT27942.1"/>
    <property type="molecule type" value="Genomic_DNA"/>
</dbReference>
<dbReference type="CDD" id="cd09112">
    <property type="entry name" value="PLDc_CLS_2"/>
    <property type="match status" value="1"/>
</dbReference>
<gene>
    <name evidence="15" type="primary">cls</name>
    <name evidence="15" type="ordered locus">MMOB4560</name>
</gene>
<dbReference type="RefSeq" id="WP_011264976.1">
    <property type="nucleotide sequence ID" value="NC_006908.1"/>
</dbReference>
<sequence length="500" mass="58852">MFTPKIINRIFISFISIAFIFLISIIFIILGAPLWLIGLGVFYAINLVCNTVLILQDRHSDAKISWFFILTFIPVIAHAIYFIFGQKYKKRVSRDEYIKKTNEFFQFQNQTNLLEIELKENIRTLLQRQEIFTQRKYQKAKTTFFFETTNAYKQIFEDLENAKEFIHLHFYIIKTGEIWEHFRKIITKKRSEGVEIRMIVDDFGNWSMPKSEIDYFKKIGVQIKIFGKVYFPFIGSDNGFRTHRKIVIIDGKILHTGGMNLSDEYASLSKTYGYWIDINLKIEGNFVQQYSLLFLYDWFSFTKEKLDVNKYAKLNSTENNNSEIILIEDSPENDEPILEESLITWIENSNKKITISTPYFIPTFRLFLAIKKALMSGVEVEIFLPGQADKKYVYVVSLYYAKKIAKYGAKIMILNNVFLHSKTALFDQELSYIGTMNIDTRSLYSQYETTNLFLDKDSIQKLEKNFNDYRNISTLLKIKKSSKILEFFIGIFAKLFSPLM</sequence>
<keyword evidence="4 15" id="KW-0808">Transferase</keyword>
<feature type="transmembrane region" description="Helical" evidence="13">
    <location>
        <begin position="65"/>
        <end position="84"/>
    </location>
</feature>
<evidence type="ECO:0000313" key="16">
    <source>
        <dbReference type="Proteomes" id="UP000009072"/>
    </source>
</evidence>
<reference evidence="15 16" key="1">
    <citation type="journal article" date="2004" name="Genome Res.">
        <title>The complete genome and proteome of Mycoplasma mobile.</title>
        <authorList>
            <person name="Jaffe J.D."/>
            <person name="Stange-Thomann N."/>
            <person name="Smith C."/>
            <person name="DeCaprio D."/>
            <person name="Fisher S."/>
            <person name="Butler J."/>
            <person name="Calvo S."/>
            <person name="Elkins T."/>
            <person name="FitzGerald M.G."/>
            <person name="Hafez N."/>
            <person name="Kodira C.D."/>
            <person name="Major J."/>
            <person name="Wang S."/>
            <person name="Wilkinson J."/>
            <person name="Nicol R."/>
            <person name="Nusbaum C."/>
            <person name="Birren B."/>
            <person name="Berg H.C."/>
            <person name="Church G.M."/>
        </authorList>
    </citation>
    <scope>NUCLEOTIDE SEQUENCE [LARGE SCALE GENOMIC DNA]</scope>
    <source>
        <strain evidence="16">ATCC 43663 / 163K / NCTC 11711</strain>
    </source>
</reference>
<proteinExistence type="predicted"/>
<evidence type="ECO:0000256" key="12">
    <source>
        <dbReference type="NCBIfam" id="TIGR04265"/>
    </source>
</evidence>
<keyword evidence="7 13" id="KW-1133">Transmembrane helix</keyword>
<dbReference type="PROSITE" id="PS50035">
    <property type="entry name" value="PLD"/>
    <property type="match status" value="2"/>
</dbReference>
<evidence type="ECO:0000256" key="6">
    <source>
        <dbReference type="ARBA" id="ARBA00022737"/>
    </source>
</evidence>
<dbReference type="STRING" id="267748.MMOB4560"/>
<dbReference type="NCBIfam" id="TIGR04265">
    <property type="entry name" value="bac_cardiolipin"/>
    <property type="match status" value="1"/>
</dbReference>
<evidence type="ECO:0000256" key="13">
    <source>
        <dbReference type="SAM" id="Phobius"/>
    </source>
</evidence>
<keyword evidence="2" id="KW-1003">Cell membrane</keyword>
<keyword evidence="10" id="KW-0594">Phospholipid biosynthesis</keyword>
<dbReference type="OrthoDB" id="9762009at2"/>
<evidence type="ECO:0000256" key="5">
    <source>
        <dbReference type="ARBA" id="ARBA00022692"/>
    </source>
</evidence>
<dbReference type="InterPro" id="IPR022924">
    <property type="entry name" value="Cardiolipin_synthase"/>
</dbReference>
<evidence type="ECO:0000256" key="10">
    <source>
        <dbReference type="ARBA" id="ARBA00023209"/>
    </source>
</evidence>
<evidence type="ECO:0000259" key="14">
    <source>
        <dbReference type="PROSITE" id="PS50035"/>
    </source>
</evidence>
<evidence type="ECO:0000256" key="2">
    <source>
        <dbReference type="ARBA" id="ARBA00022475"/>
    </source>
</evidence>
<evidence type="ECO:0000256" key="3">
    <source>
        <dbReference type="ARBA" id="ARBA00022516"/>
    </source>
</evidence>
<dbReference type="eggNOG" id="COG1502">
    <property type="taxonomic scope" value="Bacteria"/>
</dbReference>
<dbReference type="InterPro" id="IPR025202">
    <property type="entry name" value="PLD-like_dom"/>
</dbReference>
<keyword evidence="16" id="KW-1185">Reference proteome</keyword>
<keyword evidence="9 13" id="KW-0472">Membrane</keyword>
<organism evidence="15 16">
    <name type="scientific">Mycoplasma mobile (strain ATCC 43663 / 163K / NCTC 11711)</name>
    <name type="common">Mesomycoplasma mobile</name>
    <dbReference type="NCBI Taxonomy" id="267748"/>
    <lineage>
        <taxon>Bacteria</taxon>
        <taxon>Bacillati</taxon>
        <taxon>Mycoplasmatota</taxon>
        <taxon>Mycoplasmoidales</taxon>
        <taxon>Metamycoplasmataceae</taxon>
        <taxon>Mesomycoplasma</taxon>
    </lineage>
</organism>
<evidence type="ECO:0000313" key="15">
    <source>
        <dbReference type="EMBL" id="AAT27942.1"/>
    </source>
</evidence>
<dbReference type="CDD" id="cd09110">
    <property type="entry name" value="PLDc_CLS_1"/>
    <property type="match status" value="1"/>
</dbReference>
<evidence type="ECO:0000256" key="4">
    <source>
        <dbReference type="ARBA" id="ARBA00022679"/>
    </source>
</evidence>
<protein>
    <recommendedName>
        <fullName evidence="12">Cardiolipin synthase</fullName>
        <ecNumber evidence="12">2.7.8.-</ecNumber>
    </recommendedName>
</protein>
<evidence type="ECO:0000256" key="1">
    <source>
        <dbReference type="ARBA" id="ARBA00004651"/>
    </source>
</evidence>
<dbReference type="Proteomes" id="UP000009072">
    <property type="component" value="Chromosome"/>
</dbReference>
<dbReference type="InterPro" id="IPR027379">
    <property type="entry name" value="CLS_N"/>
</dbReference>
<accession>Q6KHI8</accession>
<dbReference type="EC" id="2.7.8.-" evidence="12"/>
<feature type="domain" description="PLD phosphodiesterase" evidence="14">
    <location>
        <begin position="415"/>
        <end position="442"/>
    </location>
</feature>
<evidence type="ECO:0000256" key="7">
    <source>
        <dbReference type="ARBA" id="ARBA00022989"/>
    </source>
</evidence>
<evidence type="ECO:0000256" key="9">
    <source>
        <dbReference type="ARBA" id="ARBA00023136"/>
    </source>
</evidence>
<evidence type="ECO:0000256" key="11">
    <source>
        <dbReference type="ARBA" id="ARBA00023264"/>
    </source>
</evidence>
<dbReference type="GO" id="GO:0005886">
    <property type="term" value="C:plasma membrane"/>
    <property type="evidence" value="ECO:0007669"/>
    <property type="project" value="UniProtKB-SubCell"/>
</dbReference>
<feature type="domain" description="PLD phosphodiesterase" evidence="14">
    <location>
        <begin position="238"/>
        <end position="265"/>
    </location>
</feature>
<dbReference type="KEGG" id="mmo:MMOB4560"/>
<dbReference type="Pfam" id="PF13396">
    <property type="entry name" value="PLDc_N"/>
    <property type="match status" value="1"/>
</dbReference>
<name>Q6KHI8_MYCM1</name>
<dbReference type="PANTHER" id="PTHR21248:SF22">
    <property type="entry name" value="PHOSPHOLIPASE D"/>
    <property type="match status" value="1"/>
</dbReference>
<dbReference type="Gene3D" id="3.30.870.10">
    <property type="entry name" value="Endonuclease Chain A"/>
    <property type="match status" value="2"/>
</dbReference>
<dbReference type="HOGENOM" id="CLU_038053_1_2_14"/>
<dbReference type="SUPFAM" id="SSF56024">
    <property type="entry name" value="Phospholipase D/nuclease"/>
    <property type="match status" value="2"/>
</dbReference>
<evidence type="ECO:0000256" key="8">
    <source>
        <dbReference type="ARBA" id="ARBA00023098"/>
    </source>
</evidence>
<dbReference type="PANTHER" id="PTHR21248">
    <property type="entry name" value="CARDIOLIPIN SYNTHASE"/>
    <property type="match status" value="1"/>
</dbReference>
<dbReference type="AlphaFoldDB" id="Q6KHI8"/>
<dbReference type="SMART" id="SM00155">
    <property type="entry name" value="PLDc"/>
    <property type="match status" value="2"/>
</dbReference>
<keyword evidence="5 13" id="KW-0812">Transmembrane</keyword>
<dbReference type="InterPro" id="IPR001736">
    <property type="entry name" value="PLipase_D/transphosphatidylase"/>
</dbReference>
<keyword evidence="6" id="KW-0677">Repeat</keyword>
<keyword evidence="11" id="KW-1208">Phospholipid metabolism</keyword>